<comment type="function">
    <text evidence="5">Essential cell division protein that coordinates cell division and chromosome segregation. The N-terminus is involved in assembly of the cell-division machinery. The C-terminus functions as a DNA motor that moves dsDNA in an ATP-dependent manner towards the dif recombination site, which is located within the replication terminus region. Translocation stops specifically at Xer-dif sites, where FtsK interacts with the Xer recombinase, allowing activation of chromosome unlinking by recombination. FtsK orienting polar sequences (KOPS) guide the direction of DNA translocation. FtsK can remove proteins from DNA as it translocates, but translocation stops specifically at XerCD-dif site, thereby preventing removal of XerC and XerD from dif.</text>
</comment>
<evidence type="ECO:0000256" key="5">
    <source>
        <dbReference type="ARBA" id="ARBA00024784"/>
    </source>
</evidence>
<dbReference type="InterPro" id="IPR036388">
    <property type="entry name" value="WH-like_DNA-bd_sf"/>
</dbReference>
<dbReference type="AlphaFoldDB" id="A0AAW8P9F2"/>
<gene>
    <name evidence="10" type="ORF">RJJ37_26775</name>
</gene>
<dbReference type="SUPFAM" id="SSF46785">
    <property type="entry name" value="Winged helix' DNA-binding domain"/>
    <property type="match status" value="1"/>
</dbReference>
<dbReference type="Pfam" id="PF01580">
    <property type="entry name" value="FtsK_SpoIIIE"/>
    <property type="match status" value="1"/>
</dbReference>
<dbReference type="SMART" id="SM00843">
    <property type="entry name" value="Ftsk_gamma"/>
    <property type="match status" value="1"/>
</dbReference>
<dbReference type="InterPro" id="IPR050206">
    <property type="entry name" value="FtsK/SpoIIIE/SftA"/>
</dbReference>
<evidence type="ECO:0000259" key="9">
    <source>
        <dbReference type="PROSITE" id="PS50901"/>
    </source>
</evidence>
<proteinExistence type="inferred from homology"/>
<dbReference type="Pfam" id="PF09397">
    <property type="entry name" value="FtsK_gamma"/>
    <property type="match status" value="1"/>
</dbReference>
<sequence>MRFPRTNLTDAGDFSSGTETDLPAVEPGEKPAAPIWQSNFSLAPNVRFTRTPETLISKRRVPDEPVRDDSQMGQQAIRIEPVAVDVPFDIYLPEPDELPAAPQMIELQPSLVPDELAAPAFRATAELSSISDFAFWEVMAFEEAEPVRAPAVISFPKAETAPESITSLFRIMEWRPGRPAAATAASRPVLPAAAPSAKPAPRPPAAISLERPRRIPVEIPVVPAPAPALTSPIAPVPQPAPALHVAPAPQAAPVPQRTPPVAAVLPSPRLAARPERIDASGYEFPPRALLQEPPERLGEIMSQETLEQNAGLLESVLEDFGIKGEIIHVRPGPVVTLYEFEPAPGVKSSRVIGLADDIARSMSALSARVAVVPGRNVIGIELPNVTRETVYFREMIESQDFEKSGYKLALGLGKTIGGEPVIAELAKMPHLLVAGTTGSGKSVAINTMILSLLYRMTPEQCRLIMVDPKMLELSVYDGIPHLLTPVVTDPKKAVMALKWAVREMEERYRKMSRLGVRNIDGYNDRVAQARDKGETIHVMVQVGFDKGTGAPIEENQALDLTPMPYIVVIVDEMADLMMVAGKEIEGAIQRLAQMARAAGIHLIMATQRPSVDVITGTIKANFPTRISFQVTSKIDSRTILGEQGAEQLLGQGDMLHMQGGGRISRVHGPFVSDAEVEKVVAHLKTQGRPEYLDTVTADEEEEPEEEEAGAVFDKSAMASEDGNELYEQAVKVVMRDKKCSTSYIQRRLGIGYNRAASLVERMEKEGLVGPANHVGKREIVSGRGDGE</sequence>
<evidence type="ECO:0000313" key="11">
    <source>
        <dbReference type="Proteomes" id="UP001269402"/>
    </source>
</evidence>
<evidence type="ECO:0000256" key="1">
    <source>
        <dbReference type="ARBA" id="ARBA00006474"/>
    </source>
</evidence>
<dbReference type="CDD" id="cd01127">
    <property type="entry name" value="TrwB_TraG_TraD_VirD4"/>
    <property type="match status" value="1"/>
</dbReference>
<comment type="subunit">
    <text evidence="6">Homohexamer. Forms a ring that surrounds DNA.</text>
</comment>
<keyword evidence="11" id="KW-1185">Reference proteome</keyword>
<dbReference type="Gene3D" id="3.30.980.40">
    <property type="match status" value="1"/>
</dbReference>
<feature type="binding site" evidence="7">
    <location>
        <begin position="435"/>
        <end position="442"/>
    </location>
    <ligand>
        <name>ATP</name>
        <dbReference type="ChEBI" id="CHEBI:30616"/>
    </ligand>
</feature>
<keyword evidence="2 7" id="KW-0547">Nucleotide-binding</keyword>
<dbReference type="InterPro" id="IPR018541">
    <property type="entry name" value="Ftsk_gamma"/>
</dbReference>
<reference evidence="11" key="1">
    <citation type="submission" date="2023-07" db="EMBL/GenBank/DDBJ databases">
        <title>Genomic characterization of faba bean (Vicia faba) microsymbionts in Mexican soils.</title>
        <authorList>
            <person name="Rivera Orduna F.N."/>
            <person name="Guevara-Luna J."/>
            <person name="Yan J."/>
            <person name="Arroyo-Herrera I."/>
            <person name="Li Y."/>
            <person name="Vasquez-Murrieta M.S."/>
            <person name="Wang E.T."/>
        </authorList>
    </citation>
    <scope>NUCLEOTIDE SEQUENCE [LARGE SCALE GENOMIC DNA]</scope>
    <source>
        <strain evidence="11">CH6</strain>
    </source>
</reference>
<dbReference type="SMART" id="SM00382">
    <property type="entry name" value="AAA"/>
    <property type="match status" value="1"/>
</dbReference>
<protein>
    <submittedName>
        <fullName evidence="10">DNA translocase FtsK</fullName>
    </submittedName>
</protein>
<dbReference type="Gene3D" id="1.10.10.10">
    <property type="entry name" value="Winged helix-like DNA-binding domain superfamily/Winged helix DNA-binding domain"/>
    <property type="match status" value="1"/>
</dbReference>
<evidence type="ECO:0000313" key="10">
    <source>
        <dbReference type="EMBL" id="MDR9763186.1"/>
    </source>
</evidence>
<evidence type="ECO:0000256" key="7">
    <source>
        <dbReference type="PROSITE-ProRule" id="PRU00289"/>
    </source>
</evidence>
<feature type="region of interest" description="Disordered" evidence="8">
    <location>
        <begin position="1"/>
        <end position="31"/>
    </location>
</feature>
<keyword evidence="3 7" id="KW-0067">ATP-binding</keyword>
<dbReference type="GO" id="GO:0005524">
    <property type="term" value="F:ATP binding"/>
    <property type="evidence" value="ECO:0007669"/>
    <property type="project" value="UniProtKB-UniRule"/>
</dbReference>
<evidence type="ECO:0000256" key="6">
    <source>
        <dbReference type="ARBA" id="ARBA00025923"/>
    </source>
</evidence>
<dbReference type="InterPro" id="IPR036390">
    <property type="entry name" value="WH_DNA-bd_sf"/>
</dbReference>
<dbReference type="RefSeq" id="WP_097628379.1">
    <property type="nucleotide sequence ID" value="NZ_JAILYG010000002.1"/>
</dbReference>
<dbReference type="InterPro" id="IPR027417">
    <property type="entry name" value="P-loop_NTPase"/>
</dbReference>
<comment type="similarity">
    <text evidence="1">Belongs to the FtsK/SpoIIIE/SftA family.</text>
</comment>
<dbReference type="PANTHER" id="PTHR22683">
    <property type="entry name" value="SPORULATION PROTEIN RELATED"/>
    <property type="match status" value="1"/>
</dbReference>
<feature type="domain" description="FtsK" evidence="9">
    <location>
        <begin position="418"/>
        <end position="637"/>
    </location>
</feature>
<dbReference type="GO" id="GO:0003677">
    <property type="term" value="F:DNA binding"/>
    <property type="evidence" value="ECO:0007669"/>
    <property type="project" value="UniProtKB-KW"/>
</dbReference>
<evidence type="ECO:0000256" key="3">
    <source>
        <dbReference type="ARBA" id="ARBA00022840"/>
    </source>
</evidence>
<dbReference type="PROSITE" id="PS50901">
    <property type="entry name" value="FTSK"/>
    <property type="match status" value="1"/>
</dbReference>
<organism evidence="10 11">
    <name type="scientific">Rhizobium redzepovicii</name>
    <dbReference type="NCBI Taxonomy" id="2867518"/>
    <lineage>
        <taxon>Bacteria</taxon>
        <taxon>Pseudomonadati</taxon>
        <taxon>Pseudomonadota</taxon>
        <taxon>Alphaproteobacteria</taxon>
        <taxon>Hyphomicrobiales</taxon>
        <taxon>Rhizobiaceae</taxon>
        <taxon>Rhizobium/Agrobacterium group</taxon>
        <taxon>Rhizobium</taxon>
    </lineage>
</organism>
<accession>A0AAW8P9F2</accession>
<dbReference type="InterPro" id="IPR002543">
    <property type="entry name" value="FtsK_dom"/>
</dbReference>
<comment type="caution">
    <text evidence="10">The sequence shown here is derived from an EMBL/GenBank/DDBJ whole genome shotgun (WGS) entry which is preliminary data.</text>
</comment>
<name>A0AAW8P9F2_9HYPH</name>
<dbReference type="Proteomes" id="UP001269402">
    <property type="component" value="Unassembled WGS sequence"/>
</dbReference>
<dbReference type="Gene3D" id="3.40.50.300">
    <property type="entry name" value="P-loop containing nucleotide triphosphate hydrolases"/>
    <property type="match status" value="1"/>
</dbReference>
<keyword evidence="4" id="KW-0238">DNA-binding</keyword>
<dbReference type="EMBL" id="JAVLSH010000014">
    <property type="protein sequence ID" value="MDR9763186.1"/>
    <property type="molecule type" value="Genomic_DNA"/>
</dbReference>
<dbReference type="SUPFAM" id="SSF52540">
    <property type="entry name" value="P-loop containing nucleoside triphosphate hydrolases"/>
    <property type="match status" value="1"/>
</dbReference>
<dbReference type="InterPro" id="IPR003593">
    <property type="entry name" value="AAA+_ATPase"/>
</dbReference>
<evidence type="ECO:0000256" key="2">
    <source>
        <dbReference type="ARBA" id="ARBA00022741"/>
    </source>
</evidence>
<dbReference type="Pfam" id="PF17854">
    <property type="entry name" value="FtsK_alpha"/>
    <property type="match status" value="1"/>
</dbReference>
<dbReference type="InterPro" id="IPR041027">
    <property type="entry name" value="FtsK_alpha"/>
</dbReference>
<evidence type="ECO:0000256" key="4">
    <source>
        <dbReference type="ARBA" id="ARBA00023125"/>
    </source>
</evidence>
<dbReference type="PANTHER" id="PTHR22683:SF41">
    <property type="entry name" value="DNA TRANSLOCASE FTSK"/>
    <property type="match status" value="1"/>
</dbReference>
<evidence type="ECO:0000256" key="8">
    <source>
        <dbReference type="SAM" id="MobiDB-lite"/>
    </source>
</evidence>